<evidence type="ECO:0000313" key="3">
    <source>
        <dbReference type="Proteomes" id="UP000316471"/>
    </source>
</evidence>
<keyword evidence="1" id="KW-0732">Signal</keyword>
<comment type="caution">
    <text evidence="2">The sequence shown here is derived from an EMBL/GenBank/DDBJ whole genome shotgun (WGS) entry which is preliminary data.</text>
</comment>
<dbReference type="AlphaFoldDB" id="A0A562M340"/>
<evidence type="ECO:0000313" key="2">
    <source>
        <dbReference type="EMBL" id="TWI14290.1"/>
    </source>
</evidence>
<dbReference type="Proteomes" id="UP000316471">
    <property type="component" value="Unassembled WGS sequence"/>
</dbReference>
<protein>
    <submittedName>
        <fullName evidence="2">Uncharacterized protein</fullName>
    </submittedName>
</protein>
<gene>
    <name evidence="2" type="ORF">IP93_00285</name>
</gene>
<evidence type="ECO:0000256" key="1">
    <source>
        <dbReference type="SAM" id="SignalP"/>
    </source>
</evidence>
<feature type="chain" id="PRO_5022034705" evidence="1">
    <location>
        <begin position="22"/>
        <end position="255"/>
    </location>
</feature>
<dbReference type="PROSITE" id="PS51257">
    <property type="entry name" value="PROKAR_LIPOPROTEIN"/>
    <property type="match status" value="1"/>
</dbReference>
<proteinExistence type="predicted"/>
<dbReference type="RefSeq" id="WP_144811232.1">
    <property type="nucleotide sequence ID" value="NZ_VLKP01000001.1"/>
</dbReference>
<accession>A0A562M340</accession>
<dbReference type="EMBL" id="VLKP01000001">
    <property type="protein sequence ID" value="TWI14290.1"/>
    <property type="molecule type" value="Genomic_DNA"/>
</dbReference>
<keyword evidence="3" id="KW-1185">Reference proteome</keyword>
<organism evidence="2 3">
    <name type="scientific">Aerolutibacter ruishenii</name>
    <dbReference type="NCBI Taxonomy" id="686800"/>
    <lineage>
        <taxon>Bacteria</taxon>
        <taxon>Pseudomonadati</taxon>
        <taxon>Pseudomonadota</taxon>
        <taxon>Gammaproteobacteria</taxon>
        <taxon>Lysobacterales</taxon>
        <taxon>Lysobacteraceae</taxon>
        <taxon>Aerolutibacter</taxon>
    </lineage>
</organism>
<feature type="signal peptide" evidence="1">
    <location>
        <begin position="1"/>
        <end position="21"/>
    </location>
</feature>
<name>A0A562M340_9GAMM</name>
<reference evidence="2 3" key="1">
    <citation type="journal article" date="2015" name="Stand. Genomic Sci.">
        <title>Genomic Encyclopedia of Bacterial and Archaeal Type Strains, Phase III: the genomes of soil and plant-associated and newly described type strains.</title>
        <authorList>
            <person name="Whitman W.B."/>
            <person name="Woyke T."/>
            <person name="Klenk H.P."/>
            <person name="Zhou Y."/>
            <person name="Lilburn T.G."/>
            <person name="Beck B.J."/>
            <person name="De Vos P."/>
            <person name="Vandamme P."/>
            <person name="Eisen J.A."/>
            <person name="Garrity G."/>
            <person name="Hugenholtz P."/>
            <person name="Kyrpides N.C."/>
        </authorList>
    </citation>
    <scope>NUCLEOTIDE SEQUENCE [LARGE SCALE GENOMIC DNA]</scope>
    <source>
        <strain evidence="2 3">CGMCC 1.10136</strain>
    </source>
</reference>
<sequence length="255" mass="26783">MKRMQGVTGAMILVACAAAHAQVQPRMADAVQPRSADAVRSRAADVPSRTADPIQPRVAPAVVQREATPVADTAVAAEARTWQWQRVGDTAVAGEGVAHGMRLANIRCAGVACRAFEDSAGGWVIRAEGGFPGAAGAALQVLLVNAATRQPQVPERARGVFSDGRFWDQVETWRLPAGTYGVFYNDRARDQVLASIVFDVARSPVAAASGDRRGTGGKQAADTAAGRRAAQEAALKLQRCLAMAASNPDVVCVRE</sequence>